<dbReference type="FunFam" id="3.40.50.300:FF:001026">
    <property type="entry name" value="Phosphomevalonate kinase"/>
    <property type="match status" value="1"/>
</dbReference>
<keyword evidence="8 18" id="KW-0547">Nucleotide-binding</keyword>
<dbReference type="Pfam" id="PF04275">
    <property type="entry name" value="P-mevalo_kinase"/>
    <property type="match status" value="1"/>
</dbReference>
<keyword evidence="4" id="KW-0963">Cytoplasm</keyword>
<evidence type="ECO:0000256" key="18">
    <source>
        <dbReference type="PIRSR" id="PIRSR036639-1"/>
    </source>
</evidence>
<evidence type="ECO:0000256" key="7">
    <source>
        <dbReference type="ARBA" id="ARBA00022679"/>
    </source>
</evidence>
<dbReference type="AlphaFoldDB" id="A0A9D4QIP3"/>
<dbReference type="PIRSF" id="PIRSF036639">
    <property type="entry name" value="PMK_anim"/>
    <property type="match status" value="1"/>
</dbReference>
<keyword evidence="20" id="KW-1185">Reference proteome</keyword>
<evidence type="ECO:0000256" key="5">
    <source>
        <dbReference type="ARBA" id="ARBA00022516"/>
    </source>
</evidence>
<reference evidence="19" key="2">
    <citation type="submission" date="2020-11" db="EMBL/GenBank/DDBJ databases">
        <authorList>
            <person name="McCartney M.A."/>
            <person name="Auch B."/>
            <person name="Kono T."/>
            <person name="Mallez S."/>
            <person name="Becker A."/>
            <person name="Gohl D.M."/>
            <person name="Silverstein K.A.T."/>
            <person name="Koren S."/>
            <person name="Bechman K.B."/>
            <person name="Herman A."/>
            <person name="Abrahante J.E."/>
            <person name="Garbe J."/>
        </authorList>
    </citation>
    <scope>NUCLEOTIDE SEQUENCE</scope>
    <source>
        <strain evidence="19">Duluth1</strain>
        <tissue evidence="19">Whole animal</tissue>
    </source>
</reference>
<evidence type="ECO:0000313" key="20">
    <source>
        <dbReference type="Proteomes" id="UP000828390"/>
    </source>
</evidence>
<proteinExistence type="predicted"/>
<name>A0A9D4QIP3_DREPO</name>
<evidence type="ECO:0000256" key="10">
    <source>
        <dbReference type="ARBA" id="ARBA00022778"/>
    </source>
</evidence>
<keyword evidence="16" id="KW-0753">Steroid metabolism</keyword>
<evidence type="ECO:0000256" key="4">
    <source>
        <dbReference type="ARBA" id="ARBA00022490"/>
    </source>
</evidence>
<evidence type="ECO:0000256" key="11">
    <source>
        <dbReference type="ARBA" id="ARBA00022840"/>
    </source>
</evidence>
<keyword evidence="9" id="KW-0418">Kinase</keyword>
<dbReference type="Gene3D" id="3.40.50.300">
    <property type="entry name" value="P-loop containing nucleotide triphosphate hydrolases"/>
    <property type="match status" value="1"/>
</dbReference>
<evidence type="ECO:0000256" key="17">
    <source>
        <dbReference type="ARBA" id="ARBA00034549"/>
    </source>
</evidence>
<dbReference type="GO" id="GO:0005829">
    <property type="term" value="C:cytosol"/>
    <property type="evidence" value="ECO:0007669"/>
    <property type="project" value="UniProtKB-SubCell"/>
</dbReference>
<dbReference type="PANTHER" id="PTHR13101">
    <property type="entry name" value="PHOSPHOMEVALONATE KINASE"/>
    <property type="match status" value="1"/>
</dbReference>
<comment type="subcellular location">
    <subcellularLocation>
        <location evidence="1">Cytoplasm</location>
        <location evidence="1">Cytosol</location>
    </subcellularLocation>
</comment>
<evidence type="ECO:0000256" key="8">
    <source>
        <dbReference type="ARBA" id="ARBA00022741"/>
    </source>
</evidence>
<gene>
    <name evidence="19" type="ORF">DPMN_106357</name>
</gene>
<evidence type="ECO:0000256" key="15">
    <source>
        <dbReference type="ARBA" id="ARBA00023166"/>
    </source>
</evidence>
<keyword evidence="12" id="KW-0752">Steroid biosynthesis</keyword>
<organism evidence="19 20">
    <name type="scientific">Dreissena polymorpha</name>
    <name type="common">Zebra mussel</name>
    <name type="synonym">Mytilus polymorpha</name>
    <dbReference type="NCBI Taxonomy" id="45954"/>
    <lineage>
        <taxon>Eukaryota</taxon>
        <taxon>Metazoa</taxon>
        <taxon>Spiralia</taxon>
        <taxon>Lophotrochozoa</taxon>
        <taxon>Mollusca</taxon>
        <taxon>Bivalvia</taxon>
        <taxon>Autobranchia</taxon>
        <taxon>Heteroconchia</taxon>
        <taxon>Euheterodonta</taxon>
        <taxon>Imparidentia</taxon>
        <taxon>Neoheterodontei</taxon>
        <taxon>Myida</taxon>
        <taxon>Dreissenoidea</taxon>
        <taxon>Dreissenidae</taxon>
        <taxon>Dreissena</taxon>
    </lineage>
</organism>
<dbReference type="PANTHER" id="PTHR13101:SF1">
    <property type="entry name" value="PHOSPHOMEVALONATE KINASE"/>
    <property type="match status" value="1"/>
</dbReference>
<reference evidence="19" key="1">
    <citation type="journal article" date="2019" name="bioRxiv">
        <title>The Genome of the Zebra Mussel, Dreissena polymorpha: A Resource for Invasive Species Research.</title>
        <authorList>
            <person name="McCartney M.A."/>
            <person name="Auch B."/>
            <person name="Kono T."/>
            <person name="Mallez S."/>
            <person name="Zhang Y."/>
            <person name="Obille A."/>
            <person name="Becker A."/>
            <person name="Abrahante J.E."/>
            <person name="Garbe J."/>
            <person name="Badalamenti J.P."/>
            <person name="Herman A."/>
            <person name="Mangelson H."/>
            <person name="Liachko I."/>
            <person name="Sullivan S."/>
            <person name="Sone E.D."/>
            <person name="Koren S."/>
            <person name="Silverstein K.A.T."/>
            <person name="Beckman K.B."/>
            <person name="Gohl D.M."/>
        </authorList>
    </citation>
    <scope>NUCLEOTIDE SEQUENCE</scope>
    <source>
        <strain evidence="19">Duluth1</strain>
        <tissue evidence="19">Whole animal</tissue>
    </source>
</reference>
<keyword evidence="5" id="KW-0444">Lipid biosynthesis</keyword>
<evidence type="ECO:0000256" key="6">
    <source>
        <dbReference type="ARBA" id="ARBA00022548"/>
    </source>
</evidence>
<feature type="binding site" evidence="18">
    <location>
        <begin position="13"/>
        <end position="19"/>
    </location>
    <ligand>
        <name>ATP</name>
        <dbReference type="ChEBI" id="CHEBI:30616"/>
    </ligand>
</feature>
<keyword evidence="15" id="KW-1207">Sterol metabolism</keyword>
<evidence type="ECO:0000256" key="9">
    <source>
        <dbReference type="ARBA" id="ARBA00022777"/>
    </source>
</evidence>
<keyword evidence="13" id="KW-0756">Sterol biosynthesis</keyword>
<accession>A0A9D4QIP3</accession>
<dbReference type="GO" id="GO:0006695">
    <property type="term" value="P:cholesterol biosynthetic process"/>
    <property type="evidence" value="ECO:0007669"/>
    <property type="project" value="UniProtKB-KW"/>
</dbReference>
<evidence type="ECO:0000313" key="19">
    <source>
        <dbReference type="EMBL" id="KAH3833056.1"/>
    </source>
</evidence>
<dbReference type="GO" id="GO:0019287">
    <property type="term" value="P:isopentenyl diphosphate biosynthetic process, mevalonate pathway"/>
    <property type="evidence" value="ECO:0007669"/>
    <property type="project" value="TreeGrafter"/>
</dbReference>
<feature type="binding site" evidence="18">
    <location>
        <position position="139"/>
    </location>
    <ligand>
        <name>ATP</name>
        <dbReference type="ChEBI" id="CHEBI:30616"/>
    </ligand>
</feature>
<dbReference type="InterPro" id="IPR027417">
    <property type="entry name" value="P-loop_NTPase"/>
</dbReference>
<evidence type="ECO:0000256" key="14">
    <source>
        <dbReference type="ARBA" id="ARBA00023098"/>
    </source>
</evidence>
<feature type="binding site" evidence="18">
    <location>
        <position position="168"/>
    </location>
    <ligand>
        <name>substrate</name>
    </ligand>
</feature>
<dbReference type="GO" id="GO:0004631">
    <property type="term" value="F:phosphomevalonate kinase activity"/>
    <property type="evidence" value="ECO:0007669"/>
    <property type="project" value="UniProtKB-EC"/>
</dbReference>
<evidence type="ECO:0000256" key="3">
    <source>
        <dbReference type="ARBA" id="ARBA00012958"/>
    </source>
</evidence>
<comment type="caution">
    <text evidence="19">The sequence shown here is derived from an EMBL/GenBank/DDBJ whole genome shotgun (WGS) entry which is preliminary data.</text>
</comment>
<dbReference type="NCBIfam" id="TIGR01223">
    <property type="entry name" value="Pmev_kin_anim"/>
    <property type="match status" value="1"/>
</dbReference>
<evidence type="ECO:0000256" key="12">
    <source>
        <dbReference type="ARBA" id="ARBA00022955"/>
    </source>
</evidence>
<evidence type="ECO:0000256" key="16">
    <source>
        <dbReference type="ARBA" id="ARBA00023221"/>
    </source>
</evidence>
<evidence type="ECO:0000256" key="1">
    <source>
        <dbReference type="ARBA" id="ARBA00004514"/>
    </source>
</evidence>
<dbReference type="EC" id="2.7.4.2" evidence="3"/>
<keyword evidence="14" id="KW-0443">Lipid metabolism</keyword>
<dbReference type="GO" id="GO:0005524">
    <property type="term" value="F:ATP binding"/>
    <property type="evidence" value="ECO:0007669"/>
    <property type="project" value="UniProtKB-KW"/>
</dbReference>
<keyword evidence="11 18" id="KW-0067">ATP-binding</keyword>
<sequence length="196" mass="22583">MSQPACVLLLSGKRKSGKDFIADRLQCRIGPEVCQILRLSGPLKEQYALDNGLDYQQLLDSTTYKEMYRAKMIAWGEEKRSADPGFFCRKTIELAQPDRNIWIISDARRKTDLAFFSENYQKVLRTIRMTCSDDVRKQRGFIFTQGIDDAESECGLDECVTWDIVISNDGDEALLDMDIDHVVRLVQFMYEQNKST</sequence>
<evidence type="ECO:0000256" key="13">
    <source>
        <dbReference type="ARBA" id="ARBA00023011"/>
    </source>
</evidence>
<keyword evidence="7" id="KW-0808">Transferase</keyword>
<dbReference type="EMBL" id="JAIWYP010000004">
    <property type="protein sequence ID" value="KAH3833056.1"/>
    <property type="molecule type" value="Genomic_DNA"/>
</dbReference>
<dbReference type="Proteomes" id="UP000828390">
    <property type="component" value="Unassembled WGS sequence"/>
</dbReference>
<keyword evidence="10" id="KW-0152">Cholesterol biosynthesis</keyword>
<protein>
    <recommendedName>
        <fullName evidence="17">Phosphomevalonate kinase</fullName>
        <ecNumber evidence="3">2.7.4.2</ecNumber>
    </recommendedName>
</protein>
<keyword evidence="6" id="KW-0153">Cholesterol metabolism</keyword>
<dbReference type="InterPro" id="IPR005919">
    <property type="entry name" value="Pmev_kin_anim"/>
</dbReference>
<evidence type="ECO:0000256" key="2">
    <source>
        <dbReference type="ARBA" id="ARBA00005017"/>
    </source>
</evidence>
<comment type="pathway">
    <text evidence="2">Isoprenoid biosynthesis; isopentenyl diphosphate biosynthesis via mevalonate pathway; isopentenyl diphosphate from (R)-mevalonate: step 2/3.</text>
</comment>